<evidence type="ECO:0000259" key="13">
    <source>
        <dbReference type="PROSITE" id="PS50893"/>
    </source>
</evidence>
<keyword evidence="8 12" id="KW-1133">Transmembrane helix</keyword>
<keyword evidence="9 12" id="KW-0472">Membrane</keyword>
<dbReference type="Pfam" id="PF00005">
    <property type="entry name" value="ABC_tran"/>
    <property type="match status" value="2"/>
</dbReference>
<dbReference type="GO" id="GO:0090374">
    <property type="term" value="P:oligopeptide export from mitochondrion"/>
    <property type="evidence" value="ECO:0007669"/>
    <property type="project" value="TreeGrafter"/>
</dbReference>
<dbReference type="InterPro" id="IPR027417">
    <property type="entry name" value="P-loop_NTPase"/>
</dbReference>
<evidence type="ECO:0000256" key="1">
    <source>
        <dbReference type="ARBA" id="ARBA00004651"/>
    </source>
</evidence>
<feature type="transmembrane region" description="Helical" evidence="12">
    <location>
        <begin position="143"/>
        <end position="166"/>
    </location>
</feature>
<evidence type="ECO:0000256" key="6">
    <source>
        <dbReference type="ARBA" id="ARBA00022741"/>
    </source>
</evidence>
<dbReference type="InterPro" id="IPR011527">
    <property type="entry name" value="ABC1_TM_dom"/>
</dbReference>
<dbReference type="CDD" id="cd03249">
    <property type="entry name" value="ABC_MTABC3_MDL1_MDL2"/>
    <property type="match status" value="2"/>
</dbReference>
<dbReference type="Gene3D" id="3.40.50.300">
    <property type="entry name" value="P-loop containing nucleotide triphosphate hydrolases"/>
    <property type="match status" value="2"/>
</dbReference>
<comment type="similarity">
    <text evidence="2">Belongs to the ABC transporter superfamily. ABCB family. Multidrug resistance exporter (TC 3.A.1.201) subfamily.</text>
</comment>
<evidence type="ECO:0000256" key="5">
    <source>
        <dbReference type="ARBA" id="ARBA00022692"/>
    </source>
</evidence>
<keyword evidence="6" id="KW-0547">Nucleotide-binding</keyword>
<feature type="transmembrane region" description="Helical" evidence="12">
    <location>
        <begin position="323"/>
        <end position="344"/>
    </location>
</feature>
<dbReference type="EMBL" id="MDYP01000009">
    <property type="protein sequence ID" value="OQE08681.1"/>
    <property type="molecule type" value="Genomic_DNA"/>
</dbReference>
<comment type="subcellular location">
    <subcellularLocation>
        <location evidence="1">Cell membrane</location>
        <topology evidence="1">Multi-pass membrane protein</topology>
    </subcellularLocation>
</comment>
<dbReference type="FunFam" id="1.20.1560.10:FF:000102">
    <property type="entry name" value="ABC multidrug transporter Mdr1"/>
    <property type="match status" value="1"/>
</dbReference>
<dbReference type="PANTHER" id="PTHR43394:SF27">
    <property type="entry name" value="ATP-DEPENDENT TRANSLOCASE ABCB1-LIKE"/>
    <property type="match status" value="1"/>
</dbReference>
<dbReference type="PROSITE" id="PS50893">
    <property type="entry name" value="ABC_TRANSPORTER_2"/>
    <property type="match status" value="2"/>
</dbReference>
<dbReference type="SUPFAM" id="SSF90123">
    <property type="entry name" value="ABC transporter transmembrane region"/>
    <property type="match status" value="2"/>
</dbReference>
<keyword evidence="4" id="KW-1003">Cell membrane</keyword>
<dbReference type="GO" id="GO:0015421">
    <property type="term" value="F:ABC-type oligopeptide transporter activity"/>
    <property type="evidence" value="ECO:0007669"/>
    <property type="project" value="TreeGrafter"/>
</dbReference>
<evidence type="ECO:0000313" key="15">
    <source>
        <dbReference type="EMBL" id="OQE08681.1"/>
    </source>
</evidence>
<feature type="domain" description="ABC transporter" evidence="13">
    <location>
        <begin position="1089"/>
        <end position="1327"/>
    </location>
</feature>
<proteinExistence type="inferred from homology"/>
<evidence type="ECO:0000313" key="16">
    <source>
        <dbReference type="Proteomes" id="UP000191518"/>
    </source>
</evidence>
<dbReference type="FunFam" id="3.40.50.300:FF:000302">
    <property type="entry name" value="ATP-binding cassette subfamily B member 5"/>
    <property type="match status" value="1"/>
</dbReference>
<feature type="region of interest" description="Disordered" evidence="11">
    <location>
        <begin position="1"/>
        <end position="42"/>
    </location>
</feature>
<evidence type="ECO:0000256" key="4">
    <source>
        <dbReference type="ARBA" id="ARBA00022475"/>
    </source>
</evidence>
<gene>
    <name evidence="15" type="ORF">PENVUL_c009G08460</name>
</gene>
<dbReference type="InterPro" id="IPR003593">
    <property type="entry name" value="AAA+_ATPase"/>
</dbReference>
<dbReference type="SUPFAM" id="SSF52540">
    <property type="entry name" value="P-loop containing nucleoside triphosphate hydrolases"/>
    <property type="match status" value="2"/>
</dbReference>
<feature type="transmembrane region" description="Helical" evidence="12">
    <location>
        <begin position="356"/>
        <end position="376"/>
    </location>
</feature>
<evidence type="ECO:0000256" key="2">
    <source>
        <dbReference type="ARBA" id="ARBA00007577"/>
    </source>
</evidence>
<feature type="domain" description="ABC transmembrane type-1" evidence="14">
    <location>
        <begin position="765"/>
        <end position="1054"/>
    </location>
</feature>
<sequence>MQQPEEGVSAVEKVVDDPQLHEKPVNKPDSDSVSTSSAKEHGSNTVIATDEDAIYAHLPEHEKDILKQQLDAPLVNISYFGLFRYASHTDIFILAVSALCAIAAGAAMPLFTILFGSLATAFQKIMLNTIPYSKFYDQLTSNVLYFVYLGIGEFVTIYVSTVGFIYTGEHVTQKIREHYLEAILRQNIAYFDKLGAGEVTTRITADTNLIQDGISEKVGLTLTAVATFVTAFVVAYIKYAPLAGICTSTMVALVLIMGGGSRLIIKYGKLSLESAGAGGTVAEEVISSIRNATAFGTQDKLAKQYESHLARAERWGMRLQMSLAVMVGIMFGLMFMNYGLGFWMGSQFLVQGKVDVGHVLTILMAILIGSFSLGNVSPNASAFTNAVAAATKIFATIDRESPLDPTSDEGIILDHVEGHIEFRNVKHIYPSRPEVTIMQDVSLVMPAGKATALVGPSGSGKSTVVGLVERFYLPVGGQVFLDGHDIQTLNLRWLRQQISLVSQEPVLFGTTIYQNIRHGLIGTRFEHESEEKVKELIENAAKMANAHDFVTALPEGYETNVGQRGFLLSGGQKQRIAIARAMVSDPKILLLDEATSALDTKSEGVVQAALDRAAEGRTTIVIAHRLSTIKSAHNIVVFVNGSIVEQGSHTQLTERDGPYFKLVEAQRINEEKDADALDVDDDEDSIDNMTKSHIARVKSIASGSSGAKDEAEAFQDAMHRQESRKSVSSVILAQKIAEGGGKKYSLWTLVKFIASFNKEERLFMIVGLFFSVLAGCGQPTQAFLYSKAISSLSLPKEQYTKLRSDANFWSLMFFIVGIVQIITFSVHGIAFAFSSERLIRKARGKAFRVMLRQDINFFDREENSTGALTSFLSTETKHLSGISGQTLGTILMTSTTLIAAIVIALAFGWKLALVCVSVVPILLGCGFYRFYMLAAFQARSKAAYEGSASYACEATSAIRTVASLTRENDVWSYYHAQLDIQGRTSLISVVKSSSLYAASQALVFFCVALGFWYGGTLLGHHEYDTFRFFVCFSEILFGAQSAGTVFSFSPDMGKAKNAAAEFLKLFERRPTIDTWSEEGETLTHCEGTIEFKDVHFRYPTRPEQPVLRGLNLTVKPGQYIALVGPSGCGKSTTIALLERFYDALSGGVYVDNKNIADLNVNSYRAHLALVSQEPTLYQGTIKENILLGTPNDDPTEEELVQVCKDANIYDFIMSLPEGFNTIVGSKGGMLSGGQKQRVAIARALLRNPKILLLDEATSALDSESEKVVQAALDAAARGRTTIAVAHRLSTIQKADIIYVFDQGKIVESGTHNELLRNKGRYFELVNLQSLGKSG</sequence>
<feature type="transmembrane region" description="Helical" evidence="12">
    <location>
        <begin position="242"/>
        <end position="265"/>
    </location>
</feature>
<dbReference type="PANTHER" id="PTHR43394">
    <property type="entry name" value="ATP-DEPENDENT PERMEASE MDL1, MITOCHONDRIAL"/>
    <property type="match status" value="1"/>
</dbReference>
<dbReference type="GO" id="GO:0016887">
    <property type="term" value="F:ATP hydrolysis activity"/>
    <property type="evidence" value="ECO:0007669"/>
    <property type="project" value="InterPro"/>
</dbReference>
<dbReference type="PROSITE" id="PS00211">
    <property type="entry name" value="ABC_TRANSPORTER_1"/>
    <property type="match status" value="2"/>
</dbReference>
<feature type="transmembrane region" description="Helical" evidence="12">
    <location>
        <begin position="806"/>
        <end position="833"/>
    </location>
</feature>
<dbReference type="SMART" id="SM00382">
    <property type="entry name" value="AAA"/>
    <property type="match status" value="2"/>
</dbReference>
<evidence type="ECO:0000256" key="11">
    <source>
        <dbReference type="SAM" id="MobiDB-lite"/>
    </source>
</evidence>
<evidence type="ECO:0000259" key="14">
    <source>
        <dbReference type="PROSITE" id="PS50929"/>
    </source>
</evidence>
<dbReference type="Gene3D" id="1.20.1560.10">
    <property type="entry name" value="ABC transporter type 1, transmembrane domain"/>
    <property type="match status" value="1"/>
</dbReference>
<evidence type="ECO:0000256" key="9">
    <source>
        <dbReference type="ARBA" id="ARBA00023136"/>
    </source>
</evidence>
<evidence type="ECO:0000256" key="7">
    <source>
        <dbReference type="ARBA" id="ARBA00022840"/>
    </source>
</evidence>
<feature type="transmembrane region" description="Helical" evidence="12">
    <location>
        <begin position="911"/>
        <end position="931"/>
    </location>
</feature>
<dbReference type="InterPro" id="IPR017871">
    <property type="entry name" value="ABC_transporter-like_CS"/>
</dbReference>
<feature type="transmembrane region" description="Helical" evidence="12">
    <location>
        <begin position="995"/>
        <end position="1014"/>
    </location>
</feature>
<keyword evidence="5 12" id="KW-0812">Transmembrane</keyword>
<feature type="compositionally biased region" description="Polar residues" evidence="11">
    <location>
        <begin position="31"/>
        <end position="42"/>
    </location>
</feature>
<dbReference type="Pfam" id="PF00664">
    <property type="entry name" value="ABC_membrane"/>
    <property type="match status" value="2"/>
</dbReference>
<feature type="compositionally biased region" description="Basic and acidic residues" evidence="11">
    <location>
        <begin position="13"/>
        <end position="30"/>
    </location>
</feature>
<feature type="domain" description="ABC transporter" evidence="13">
    <location>
        <begin position="420"/>
        <end position="665"/>
    </location>
</feature>
<feature type="transmembrane region" description="Helical" evidence="12">
    <location>
        <begin position="762"/>
        <end position="786"/>
    </location>
</feature>
<dbReference type="InterPro" id="IPR039421">
    <property type="entry name" value="Type_1_exporter"/>
</dbReference>
<feature type="transmembrane region" description="Helical" evidence="12">
    <location>
        <begin position="91"/>
        <end position="123"/>
    </location>
</feature>
<feature type="transmembrane region" description="Helical" evidence="12">
    <location>
        <begin position="218"/>
        <end position="236"/>
    </location>
</feature>
<accession>A0A1V6S3Q5</accession>
<dbReference type="PROSITE" id="PS50929">
    <property type="entry name" value="ABC_TM1F"/>
    <property type="match status" value="2"/>
</dbReference>
<dbReference type="GO" id="GO:0005886">
    <property type="term" value="C:plasma membrane"/>
    <property type="evidence" value="ECO:0007669"/>
    <property type="project" value="UniProtKB-SubCell"/>
</dbReference>
<dbReference type="CDD" id="cd18578">
    <property type="entry name" value="ABC_6TM_Pgp_ABCB1_D2_like"/>
    <property type="match status" value="1"/>
</dbReference>
<dbReference type="InterPro" id="IPR036640">
    <property type="entry name" value="ABC1_TM_sf"/>
</dbReference>
<feature type="transmembrane region" description="Helical" evidence="12">
    <location>
        <begin position="887"/>
        <end position="905"/>
    </location>
</feature>
<comment type="caution">
    <text evidence="15">The sequence shown here is derived from an EMBL/GenBank/DDBJ whole genome shotgun (WGS) entry which is preliminary data.</text>
</comment>
<dbReference type="Proteomes" id="UP000191518">
    <property type="component" value="Unassembled WGS sequence"/>
</dbReference>
<dbReference type="GO" id="GO:0005743">
    <property type="term" value="C:mitochondrial inner membrane"/>
    <property type="evidence" value="ECO:0007669"/>
    <property type="project" value="TreeGrafter"/>
</dbReference>
<evidence type="ECO:0000256" key="10">
    <source>
        <dbReference type="ARBA" id="ARBA00023180"/>
    </source>
</evidence>
<keyword evidence="16" id="KW-1185">Reference proteome</keyword>
<dbReference type="FunFam" id="1.20.1560.10:FF:000009">
    <property type="entry name" value="ABC transporter B family member 1"/>
    <property type="match status" value="1"/>
</dbReference>
<keyword evidence="10" id="KW-0325">Glycoprotein</keyword>
<evidence type="ECO:0000256" key="12">
    <source>
        <dbReference type="SAM" id="Phobius"/>
    </source>
</evidence>
<protein>
    <submittedName>
        <fullName evidence="15">Uncharacterized protein</fullName>
    </submittedName>
</protein>
<dbReference type="InterPro" id="IPR003439">
    <property type="entry name" value="ABC_transporter-like_ATP-bd"/>
</dbReference>
<reference evidence="16" key="1">
    <citation type="journal article" date="2017" name="Nat. Microbiol.">
        <title>Global analysis of biosynthetic gene clusters reveals vast potential of secondary metabolite production in Penicillium species.</title>
        <authorList>
            <person name="Nielsen J.C."/>
            <person name="Grijseels S."/>
            <person name="Prigent S."/>
            <person name="Ji B."/>
            <person name="Dainat J."/>
            <person name="Nielsen K.F."/>
            <person name="Frisvad J.C."/>
            <person name="Workman M."/>
            <person name="Nielsen J."/>
        </authorList>
    </citation>
    <scope>NUCLEOTIDE SEQUENCE [LARGE SCALE GENOMIC DNA]</scope>
    <source>
        <strain evidence="16">IBT 29486</strain>
    </source>
</reference>
<dbReference type="GO" id="GO:0005524">
    <property type="term" value="F:ATP binding"/>
    <property type="evidence" value="ECO:0007669"/>
    <property type="project" value="UniProtKB-KW"/>
</dbReference>
<keyword evidence="7" id="KW-0067">ATP-binding</keyword>
<dbReference type="CDD" id="cd18577">
    <property type="entry name" value="ABC_6TM_Pgp_ABCB1_D1_like"/>
    <property type="match status" value="1"/>
</dbReference>
<keyword evidence="3" id="KW-0813">Transport</keyword>
<feature type="domain" description="ABC transmembrane type-1" evidence="14">
    <location>
        <begin position="95"/>
        <end position="385"/>
    </location>
</feature>
<evidence type="ECO:0000256" key="8">
    <source>
        <dbReference type="ARBA" id="ARBA00022989"/>
    </source>
</evidence>
<dbReference type="FunFam" id="3.40.50.300:FF:000251">
    <property type="entry name" value="ABC transporter B family member 19"/>
    <property type="match status" value="1"/>
</dbReference>
<name>A0A1V6S3Q5_9EURO</name>
<dbReference type="STRING" id="29845.A0A1V6S3Q5"/>
<organism evidence="15 16">
    <name type="scientific">Penicillium vulpinum</name>
    <dbReference type="NCBI Taxonomy" id="29845"/>
    <lineage>
        <taxon>Eukaryota</taxon>
        <taxon>Fungi</taxon>
        <taxon>Dikarya</taxon>
        <taxon>Ascomycota</taxon>
        <taxon>Pezizomycotina</taxon>
        <taxon>Eurotiomycetes</taxon>
        <taxon>Eurotiomycetidae</taxon>
        <taxon>Eurotiales</taxon>
        <taxon>Aspergillaceae</taxon>
        <taxon>Penicillium</taxon>
    </lineage>
</organism>
<evidence type="ECO:0000256" key="3">
    <source>
        <dbReference type="ARBA" id="ARBA00022448"/>
    </source>
</evidence>